<evidence type="ECO:0000313" key="3">
    <source>
        <dbReference type="Proteomes" id="UP001218218"/>
    </source>
</evidence>
<gene>
    <name evidence="2" type="ORF">DFH08DRAFT_823774</name>
</gene>
<feature type="compositionally biased region" description="Acidic residues" evidence="1">
    <location>
        <begin position="167"/>
        <end position="180"/>
    </location>
</feature>
<evidence type="ECO:0000256" key="1">
    <source>
        <dbReference type="SAM" id="MobiDB-lite"/>
    </source>
</evidence>
<sequence length="202" mass="22737">MRRLKTFCPKIAKLTLFIPETVPLAAEEDDIPRHIFELEVEDGTVASTFNRRVDILFGEHVRDSDGRLKYVRRGNLGMDCVVKYLESIHWESAKIPFDHAQGKLVRIADELDYLCGGDREPTKPAGKIADPRPSFTKDAGYEKKMDVFFAASTTTTAQKKSKSESTNETDDSEDDFDDVIEIDRPDPPAVKDTISQLATLKV</sequence>
<accession>A0AAD7EB09</accession>
<proteinExistence type="predicted"/>
<reference evidence="2" key="1">
    <citation type="submission" date="2023-03" db="EMBL/GenBank/DDBJ databases">
        <title>Massive genome expansion in bonnet fungi (Mycena s.s.) driven by repeated elements and novel gene families across ecological guilds.</title>
        <authorList>
            <consortium name="Lawrence Berkeley National Laboratory"/>
            <person name="Harder C.B."/>
            <person name="Miyauchi S."/>
            <person name="Viragh M."/>
            <person name="Kuo A."/>
            <person name="Thoen E."/>
            <person name="Andreopoulos B."/>
            <person name="Lu D."/>
            <person name="Skrede I."/>
            <person name="Drula E."/>
            <person name="Henrissat B."/>
            <person name="Morin E."/>
            <person name="Kohler A."/>
            <person name="Barry K."/>
            <person name="LaButti K."/>
            <person name="Morin E."/>
            <person name="Salamov A."/>
            <person name="Lipzen A."/>
            <person name="Mereny Z."/>
            <person name="Hegedus B."/>
            <person name="Baldrian P."/>
            <person name="Stursova M."/>
            <person name="Weitz H."/>
            <person name="Taylor A."/>
            <person name="Grigoriev I.V."/>
            <person name="Nagy L.G."/>
            <person name="Martin F."/>
            <person name="Kauserud H."/>
        </authorList>
    </citation>
    <scope>NUCLEOTIDE SEQUENCE</scope>
    <source>
        <strain evidence="2">CBHHK002</strain>
    </source>
</reference>
<feature type="compositionally biased region" description="Polar residues" evidence="1">
    <location>
        <begin position="193"/>
        <end position="202"/>
    </location>
</feature>
<protein>
    <submittedName>
        <fullName evidence="2">Uncharacterized protein</fullName>
    </submittedName>
</protein>
<organism evidence="2 3">
    <name type="scientific">Mycena albidolilacea</name>
    <dbReference type="NCBI Taxonomy" id="1033008"/>
    <lineage>
        <taxon>Eukaryota</taxon>
        <taxon>Fungi</taxon>
        <taxon>Dikarya</taxon>
        <taxon>Basidiomycota</taxon>
        <taxon>Agaricomycotina</taxon>
        <taxon>Agaricomycetes</taxon>
        <taxon>Agaricomycetidae</taxon>
        <taxon>Agaricales</taxon>
        <taxon>Marasmiineae</taxon>
        <taxon>Mycenaceae</taxon>
        <taxon>Mycena</taxon>
    </lineage>
</organism>
<evidence type="ECO:0000313" key="2">
    <source>
        <dbReference type="EMBL" id="KAJ7308745.1"/>
    </source>
</evidence>
<dbReference type="Proteomes" id="UP001218218">
    <property type="component" value="Unassembled WGS sequence"/>
</dbReference>
<keyword evidence="3" id="KW-1185">Reference proteome</keyword>
<name>A0AAD7EB09_9AGAR</name>
<feature type="region of interest" description="Disordered" evidence="1">
    <location>
        <begin position="154"/>
        <end position="202"/>
    </location>
</feature>
<comment type="caution">
    <text evidence="2">The sequence shown here is derived from an EMBL/GenBank/DDBJ whole genome shotgun (WGS) entry which is preliminary data.</text>
</comment>
<dbReference type="AlphaFoldDB" id="A0AAD7EB09"/>
<dbReference type="EMBL" id="JARIHO010000084">
    <property type="protein sequence ID" value="KAJ7308745.1"/>
    <property type="molecule type" value="Genomic_DNA"/>
</dbReference>